<gene>
    <name evidence="3" type="ORF">F9B16_26400</name>
</gene>
<evidence type="ECO:0000313" key="4">
    <source>
        <dbReference type="Proteomes" id="UP000483004"/>
    </source>
</evidence>
<name>A0A6L3VNP6_9ACTN</name>
<evidence type="ECO:0000313" key="3">
    <source>
        <dbReference type="EMBL" id="KAB2375381.1"/>
    </source>
</evidence>
<evidence type="ECO:0000256" key="1">
    <source>
        <dbReference type="SAM" id="MobiDB-lite"/>
    </source>
</evidence>
<sequence>MRARALIWAVIGAAVTAAGTLVVFWLVRGLEQAGWLAGVLGAFAALAALVMALPHPAPAPVPPPTPERPGEEDGATVNTFSGGTAHGPVVMGRDITFTGRPAPPTGSDPDEEPRDGAGPSR</sequence>
<reference evidence="3 4" key="1">
    <citation type="submission" date="2019-09" db="EMBL/GenBank/DDBJ databases">
        <title>Actinomadura physcomitrii sp. nov., a novel actinomycete isolated from moss [Physcomitrium sphaericum (Ludw) Fuernr].</title>
        <authorList>
            <person name="Liu C."/>
            <person name="Zhuang X."/>
        </authorList>
    </citation>
    <scope>NUCLEOTIDE SEQUENCE [LARGE SCALE GENOMIC DNA]</scope>
    <source>
        <strain evidence="3 4">CYP1-1B</strain>
    </source>
</reference>
<keyword evidence="2" id="KW-1133">Transmembrane helix</keyword>
<keyword evidence="2" id="KW-0812">Transmembrane</keyword>
<keyword evidence="2" id="KW-0472">Membrane</keyword>
<feature type="transmembrane region" description="Helical" evidence="2">
    <location>
        <begin position="33"/>
        <end position="53"/>
    </location>
</feature>
<feature type="region of interest" description="Disordered" evidence="1">
    <location>
        <begin position="56"/>
        <end position="121"/>
    </location>
</feature>
<feature type="compositionally biased region" description="Pro residues" evidence="1">
    <location>
        <begin position="56"/>
        <end position="67"/>
    </location>
</feature>
<evidence type="ECO:0000256" key="2">
    <source>
        <dbReference type="SAM" id="Phobius"/>
    </source>
</evidence>
<protein>
    <submittedName>
        <fullName evidence="3">Uncharacterized protein</fullName>
    </submittedName>
</protein>
<dbReference type="EMBL" id="WBMR01000086">
    <property type="protein sequence ID" value="KAB2375381.1"/>
    <property type="molecule type" value="Genomic_DNA"/>
</dbReference>
<comment type="caution">
    <text evidence="3">The sequence shown here is derived from an EMBL/GenBank/DDBJ whole genome shotgun (WGS) entry which is preliminary data.</text>
</comment>
<organism evidence="3 4">
    <name type="scientific">Actinomadura montaniterrae</name>
    <dbReference type="NCBI Taxonomy" id="1803903"/>
    <lineage>
        <taxon>Bacteria</taxon>
        <taxon>Bacillati</taxon>
        <taxon>Actinomycetota</taxon>
        <taxon>Actinomycetes</taxon>
        <taxon>Streptosporangiales</taxon>
        <taxon>Thermomonosporaceae</taxon>
        <taxon>Actinomadura</taxon>
    </lineage>
</organism>
<feature type="transmembrane region" description="Helical" evidence="2">
    <location>
        <begin position="7"/>
        <end position="27"/>
    </location>
</feature>
<accession>A0A6L3VNP6</accession>
<dbReference type="Proteomes" id="UP000483004">
    <property type="component" value="Unassembled WGS sequence"/>
</dbReference>
<dbReference type="RefSeq" id="WP_151542840.1">
    <property type="nucleotide sequence ID" value="NZ_WBMR01000086.1"/>
</dbReference>
<dbReference type="OrthoDB" id="3396978at2"/>
<proteinExistence type="predicted"/>
<dbReference type="AlphaFoldDB" id="A0A6L3VNP6"/>
<keyword evidence="4" id="KW-1185">Reference proteome</keyword>